<feature type="compositionally biased region" description="Basic residues" evidence="1">
    <location>
        <begin position="8"/>
        <end position="20"/>
    </location>
</feature>
<evidence type="ECO:0000313" key="3">
    <source>
        <dbReference type="Proteomes" id="UP000401081"/>
    </source>
</evidence>
<protein>
    <submittedName>
        <fullName evidence="2">Uncharacterized protein</fullName>
    </submittedName>
</protein>
<dbReference type="Proteomes" id="UP000401081">
    <property type="component" value="Unassembled WGS sequence"/>
</dbReference>
<reference evidence="2 3" key="1">
    <citation type="submission" date="2019-03" db="EMBL/GenBank/DDBJ databases">
        <authorList>
            <consortium name="Pathogen Informatics"/>
        </authorList>
    </citation>
    <scope>NUCLEOTIDE SEQUENCE [LARGE SCALE GENOMIC DNA]</scope>
    <source>
        <strain evidence="2 3">NCTC12993</strain>
    </source>
</reference>
<sequence length="49" mass="5761">MTGCGRKVGYKRRFLRKPPPHPKPGEAETLALYLQHFLRLFVLVNVLRR</sequence>
<gene>
    <name evidence="2" type="ORF">NCTC12993_04475</name>
</gene>
<dbReference type="AlphaFoldDB" id="A0A485BAQ1"/>
<evidence type="ECO:0000256" key="1">
    <source>
        <dbReference type="SAM" id="MobiDB-lite"/>
    </source>
</evidence>
<name>A0A485BAQ1_KLUCR</name>
<dbReference type="EMBL" id="CAADJD010000021">
    <property type="protein sequence ID" value="VFS70787.1"/>
    <property type="molecule type" value="Genomic_DNA"/>
</dbReference>
<feature type="region of interest" description="Disordered" evidence="1">
    <location>
        <begin position="1"/>
        <end position="23"/>
    </location>
</feature>
<accession>A0A485BAQ1</accession>
<keyword evidence="3" id="KW-1185">Reference proteome</keyword>
<evidence type="ECO:0000313" key="2">
    <source>
        <dbReference type="EMBL" id="VFS70787.1"/>
    </source>
</evidence>
<organism evidence="2 3">
    <name type="scientific">Kluyvera cryocrescens</name>
    <name type="common">Kluyvera citrophila</name>
    <dbReference type="NCBI Taxonomy" id="580"/>
    <lineage>
        <taxon>Bacteria</taxon>
        <taxon>Pseudomonadati</taxon>
        <taxon>Pseudomonadota</taxon>
        <taxon>Gammaproteobacteria</taxon>
        <taxon>Enterobacterales</taxon>
        <taxon>Enterobacteriaceae</taxon>
        <taxon>Kluyvera</taxon>
    </lineage>
</organism>
<proteinExistence type="predicted"/>